<dbReference type="Pfam" id="PF03140">
    <property type="entry name" value="DUF247"/>
    <property type="match status" value="1"/>
</dbReference>
<dbReference type="PANTHER" id="PTHR31549">
    <property type="entry name" value="PROTEIN, PUTATIVE (DUF247)-RELATED-RELATED"/>
    <property type="match status" value="1"/>
</dbReference>
<dbReference type="OrthoDB" id="767163at2759"/>
<comment type="caution">
    <text evidence="1">The sequence shown here is derived from an EMBL/GenBank/DDBJ whole genome shotgun (WGS) entry which is preliminary data.</text>
</comment>
<organism evidence="1 2">
    <name type="scientific">Cocos nucifera</name>
    <name type="common">Coconut palm</name>
    <dbReference type="NCBI Taxonomy" id="13894"/>
    <lineage>
        <taxon>Eukaryota</taxon>
        <taxon>Viridiplantae</taxon>
        <taxon>Streptophyta</taxon>
        <taxon>Embryophyta</taxon>
        <taxon>Tracheophyta</taxon>
        <taxon>Spermatophyta</taxon>
        <taxon>Magnoliopsida</taxon>
        <taxon>Liliopsida</taxon>
        <taxon>Arecaceae</taxon>
        <taxon>Arecoideae</taxon>
        <taxon>Cocoseae</taxon>
        <taxon>Attaleinae</taxon>
        <taxon>Cocos</taxon>
    </lineage>
</organism>
<name>A0A8K0NDV5_COCNU</name>
<reference evidence="1" key="2">
    <citation type="submission" date="2019-07" db="EMBL/GenBank/DDBJ databases">
        <authorList>
            <person name="Yang Y."/>
            <person name="Bocs S."/>
            <person name="Baudouin L."/>
        </authorList>
    </citation>
    <scope>NUCLEOTIDE SEQUENCE</scope>
    <source>
        <tissue evidence="1">Spear leaf of Hainan Tall coconut</tissue>
    </source>
</reference>
<gene>
    <name evidence="1" type="ORF">COCNU_16G002310</name>
</gene>
<dbReference type="AlphaFoldDB" id="A0A8K0NDV5"/>
<evidence type="ECO:0000313" key="1">
    <source>
        <dbReference type="EMBL" id="KAG1371137.1"/>
    </source>
</evidence>
<dbReference type="InterPro" id="IPR004158">
    <property type="entry name" value="DUF247_pln"/>
</dbReference>
<keyword evidence="2" id="KW-1185">Reference proteome</keyword>
<sequence length="222" mass="25078">MADLHDKREQEKISAPAKPLICKAPEFLRMDEKIAKSFDPKVVAIGPYHRGRAHLEPAEDNKRAAALKFTSGSEHSIAEFYDKIRNVATEARNFYADAFELTEEEFALMLFFDGCFVLHFIDCYIKGEMEEVTMSTQLHGFIGRDMFLLENQLPFVVLDALMSLNKPVNLDKFFDEIIGTRLKPSSSALRAPYHLLDLLRTKLLGPPENGRGQQQSGQGPAD</sequence>
<dbReference type="EMBL" id="CM017887">
    <property type="protein sequence ID" value="KAG1371137.1"/>
    <property type="molecule type" value="Genomic_DNA"/>
</dbReference>
<accession>A0A8K0NDV5</accession>
<dbReference type="PANTHER" id="PTHR31549:SF149">
    <property type="entry name" value="ISOPRENOID SYNTHASE DOMAIN-CONTAINING PROTEIN"/>
    <property type="match status" value="1"/>
</dbReference>
<proteinExistence type="predicted"/>
<dbReference type="Proteomes" id="UP000797356">
    <property type="component" value="Chromosome 16"/>
</dbReference>
<evidence type="ECO:0000313" key="2">
    <source>
        <dbReference type="Proteomes" id="UP000797356"/>
    </source>
</evidence>
<reference evidence="1" key="1">
    <citation type="journal article" date="2017" name="Gigascience">
        <title>The genome draft of coconut (Cocos nucifera).</title>
        <authorList>
            <person name="Xiao Y."/>
            <person name="Xu P."/>
            <person name="Fan H."/>
            <person name="Baudouin L."/>
            <person name="Xia W."/>
            <person name="Bocs S."/>
            <person name="Xu J."/>
            <person name="Li Q."/>
            <person name="Guo A."/>
            <person name="Zhou L."/>
            <person name="Li J."/>
            <person name="Wu Y."/>
            <person name="Ma Z."/>
            <person name="Armero A."/>
            <person name="Issali A.E."/>
            <person name="Liu N."/>
            <person name="Peng M."/>
            <person name="Yang Y."/>
        </authorList>
    </citation>
    <scope>NUCLEOTIDE SEQUENCE</scope>
    <source>
        <tissue evidence="1">Spear leaf of Hainan Tall coconut</tissue>
    </source>
</reference>
<protein>
    <submittedName>
        <fullName evidence="1">Putative UPF0481 protein</fullName>
    </submittedName>
</protein>